<dbReference type="RefSeq" id="WP_344297724.1">
    <property type="nucleotide sequence ID" value="NZ_BAAAQW010000002.1"/>
</dbReference>
<dbReference type="EMBL" id="BAAAQW010000002">
    <property type="protein sequence ID" value="GAA2196641.1"/>
    <property type="molecule type" value="Genomic_DNA"/>
</dbReference>
<keyword evidence="2" id="KW-0472">Membrane</keyword>
<proteinExistence type="predicted"/>
<evidence type="ECO:0000313" key="4">
    <source>
        <dbReference type="Proteomes" id="UP001500432"/>
    </source>
</evidence>
<feature type="region of interest" description="Disordered" evidence="1">
    <location>
        <begin position="208"/>
        <end position="227"/>
    </location>
</feature>
<evidence type="ECO:0008006" key="5">
    <source>
        <dbReference type="Google" id="ProtNLM"/>
    </source>
</evidence>
<evidence type="ECO:0000256" key="2">
    <source>
        <dbReference type="SAM" id="Phobius"/>
    </source>
</evidence>
<evidence type="ECO:0000313" key="3">
    <source>
        <dbReference type="EMBL" id="GAA2196641.1"/>
    </source>
</evidence>
<protein>
    <recommendedName>
        <fullName evidence="5">Cell division protein FtsL</fullName>
    </recommendedName>
</protein>
<comment type="caution">
    <text evidence="3">The sequence shown here is derived from an EMBL/GenBank/DDBJ whole genome shotgun (WGS) entry which is preliminary data.</text>
</comment>
<keyword evidence="2" id="KW-1133">Transmembrane helix</keyword>
<evidence type="ECO:0000256" key="1">
    <source>
        <dbReference type="SAM" id="MobiDB-lite"/>
    </source>
</evidence>
<keyword evidence="4" id="KW-1185">Reference proteome</keyword>
<reference evidence="3 4" key="1">
    <citation type="journal article" date="2019" name="Int. J. Syst. Evol. Microbiol.">
        <title>The Global Catalogue of Microorganisms (GCM) 10K type strain sequencing project: providing services to taxonomists for standard genome sequencing and annotation.</title>
        <authorList>
            <consortium name="The Broad Institute Genomics Platform"/>
            <consortium name="The Broad Institute Genome Sequencing Center for Infectious Disease"/>
            <person name="Wu L."/>
            <person name="Ma J."/>
        </authorList>
    </citation>
    <scope>NUCLEOTIDE SEQUENCE [LARGE SCALE GENOMIC DNA]</scope>
    <source>
        <strain evidence="3 4">JCM 16034</strain>
    </source>
</reference>
<dbReference type="Proteomes" id="UP001500432">
    <property type="component" value="Unassembled WGS sequence"/>
</dbReference>
<sequence length="227" mass="22898">MSAAQRKTAVAGTSALAFPASTKPQAPSRRAPLAVVRTLPARRRAPFAIFCLGVLAAALVTVLILNISVSTGQYQLVQLRNEQLTLQKQNQDLTQRVQNYEAPQNLAARAAQLGMVASTSKGQIDLKTLAVTGEAKAAQKGGSQVAAIAAPAVPGQIAVTPAPDSKDPLEARAAANAAAAGTAAPAADKAAADKAAADKAAAEKAAASAKALNGGSIPAPAQREPTR</sequence>
<gene>
    <name evidence="3" type="ORF">GCM10009849_02470</name>
</gene>
<organism evidence="3 4">
    <name type="scientific">Sinomonas flava</name>
    <dbReference type="NCBI Taxonomy" id="496857"/>
    <lineage>
        <taxon>Bacteria</taxon>
        <taxon>Bacillati</taxon>
        <taxon>Actinomycetota</taxon>
        <taxon>Actinomycetes</taxon>
        <taxon>Micrococcales</taxon>
        <taxon>Micrococcaceae</taxon>
        <taxon>Sinomonas</taxon>
    </lineage>
</organism>
<feature type="transmembrane region" description="Helical" evidence="2">
    <location>
        <begin position="46"/>
        <end position="69"/>
    </location>
</feature>
<name>A0ABN3BIE3_9MICC</name>
<keyword evidence="2" id="KW-0812">Transmembrane</keyword>
<accession>A0ABN3BIE3</accession>